<name>A0AC35G820_9BILA</name>
<protein>
    <submittedName>
        <fullName evidence="2">Uncharacterized protein</fullName>
    </submittedName>
</protein>
<accession>A0AC35G820</accession>
<dbReference type="Proteomes" id="UP000887580">
    <property type="component" value="Unplaced"/>
</dbReference>
<reference evidence="2" key="1">
    <citation type="submission" date="2022-11" db="UniProtKB">
        <authorList>
            <consortium name="WormBaseParasite"/>
        </authorList>
    </citation>
    <scope>IDENTIFICATION</scope>
</reference>
<organism evidence="1 2">
    <name type="scientific">Panagrolaimus sp. PS1159</name>
    <dbReference type="NCBI Taxonomy" id="55785"/>
    <lineage>
        <taxon>Eukaryota</taxon>
        <taxon>Metazoa</taxon>
        <taxon>Ecdysozoa</taxon>
        <taxon>Nematoda</taxon>
        <taxon>Chromadorea</taxon>
        <taxon>Rhabditida</taxon>
        <taxon>Tylenchina</taxon>
        <taxon>Panagrolaimomorpha</taxon>
        <taxon>Panagrolaimoidea</taxon>
        <taxon>Panagrolaimidae</taxon>
        <taxon>Panagrolaimus</taxon>
    </lineage>
</organism>
<dbReference type="WBParaSite" id="PS1159_v2.g24707.t1">
    <property type="protein sequence ID" value="PS1159_v2.g24707.t1"/>
    <property type="gene ID" value="PS1159_v2.g24707"/>
</dbReference>
<evidence type="ECO:0000313" key="1">
    <source>
        <dbReference type="Proteomes" id="UP000887580"/>
    </source>
</evidence>
<sequence>MSSSKHLHQSSRGSAEALTARSTSSVSTAVPPNYQPSPPFADTCEPNSYSDCSVRSECDHINNFHNNNNNTSLASVDTSKNITTRQIQELEKKRINGPLFDIRQPDFVNFHEGRLQSFPNAYGSKLLWHTTCDVFDIMIHGRQPSFEKHSDRVIPNPWRRFGTLTKLTKIGGWSTKRKKSICVEVKPGAPMPPPPNAPQMMVHRDPKRPIPFTYPSKSVPSEICAQNYALQIALRAENSWMGKSWYNPIRLHFMDPNHIHRSIAAAVETPTSKRQTVYTFPTNSRSHSTSSSAASTPSHSGESDCSTAVTGRFSDVSISSTSTATPNIRKVKKEK</sequence>
<proteinExistence type="predicted"/>
<evidence type="ECO:0000313" key="2">
    <source>
        <dbReference type="WBParaSite" id="PS1159_v2.g24707.t1"/>
    </source>
</evidence>